<dbReference type="InterPro" id="IPR011075">
    <property type="entry name" value="TetR_C"/>
</dbReference>
<evidence type="ECO:0000256" key="3">
    <source>
        <dbReference type="ARBA" id="ARBA00023163"/>
    </source>
</evidence>
<keyword evidence="3" id="KW-0804">Transcription</keyword>
<dbReference type="PANTHER" id="PTHR47506">
    <property type="entry name" value="TRANSCRIPTIONAL REGULATORY PROTEIN"/>
    <property type="match status" value="1"/>
</dbReference>
<dbReference type="PRINTS" id="PR00455">
    <property type="entry name" value="HTHTETR"/>
</dbReference>
<dbReference type="Proteomes" id="UP001204151">
    <property type="component" value="Unassembled WGS sequence"/>
</dbReference>
<dbReference type="InterPro" id="IPR036271">
    <property type="entry name" value="Tet_transcr_reg_TetR-rel_C_sf"/>
</dbReference>
<accession>A0ABT1ZTC1</accession>
<gene>
    <name evidence="6" type="ORF">NX784_16095</name>
</gene>
<name>A0ABT1ZTC1_9BURK</name>
<dbReference type="Pfam" id="PF16925">
    <property type="entry name" value="TetR_C_13"/>
    <property type="match status" value="1"/>
</dbReference>
<sequence length="201" mass="21974">MNTENPTQSYDVRSHILATGQRIMSGKGYSAVGLNEILTAAGVPKGSFYHYFGSKDAYGEAMLTRYFDDYLSELDHIFQQPGLTAAQRLMNYWASWQVSQSFDNCQGKCLAVKLGAEVADLSEAMRLVLRRGTAQIVGRLAEALAAGIADRSLTVDGDPDGVAESLYQLWVGASIMAKIERTTRPFGTALAATRQMLHLAR</sequence>
<evidence type="ECO:0000313" key="7">
    <source>
        <dbReference type="Proteomes" id="UP001204151"/>
    </source>
</evidence>
<feature type="domain" description="HTH tetR-type" evidence="5">
    <location>
        <begin position="10"/>
        <end position="70"/>
    </location>
</feature>
<dbReference type="SUPFAM" id="SSF48498">
    <property type="entry name" value="Tetracyclin repressor-like, C-terminal domain"/>
    <property type="match status" value="1"/>
</dbReference>
<keyword evidence="7" id="KW-1185">Reference proteome</keyword>
<organism evidence="6 7">
    <name type="scientific">Massilia pinisoli</name>
    <dbReference type="NCBI Taxonomy" id="1772194"/>
    <lineage>
        <taxon>Bacteria</taxon>
        <taxon>Pseudomonadati</taxon>
        <taxon>Pseudomonadota</taxon>
        <taxon>Betaproteobacteria</taxon>
        <taxon>Burkholderiales</taxon>
        <taxon>Oxalobacteraceae</taxon>
        <taxon>Telluria group</taxon>
        <taxon>Massilia</taxon>
    </lineage>
</organism>
<dbReference type="Gene3D" id="1.10.357.10">
    <property type="entry name" value="Tetracycline Repressor, domain 2"/>
    <property type="match status" value="1"/>
</dbReference>
<comment type="caution">
    <text evidence="6">The sequence shown here is derived from an EMBL/GenBank/DDBJ whole genome shotgun (WGS) entry which is preliminary data.</text>
</comment>
<evidence type="ECO:0000313" key="6">
    <source>
        <dbReference type="EMBL" id="MCS0583111.1"/>
    </source>
</evidence>
<feature type="DNA-binding region" description="H-T-H motif" evidence="4">
    <location>
        <begin position="33"/>
        <end position="52"/>
    </location>
</feature>
<proteinExistence type="predicted"/>
<dbReference type="EMBL" id="JANUGW010000011">
    <property type="protein sequence ID" value="MCS0583111.1"/>
    <property type="molecule type" value="Genomic_DNA"/>
</dbReference>
<dbReference type="InterPro" id="IPR001647">
    <property type="entry name" value="HTH_TetR"/>
</dbReference>
<dbReference type="PROSITE" id="PS50977">
    <property type="entry name" value="HTH_TETR_2"/>
    <property type="match status" value="1"/>
</dbReference>
<reference evidence="6 7" key="1">
    <citation type="submission" date="2022-08" db="EMBL/GenBank/DDBJ databases">
        <title>Reclassification of Massilia species as members of the genera Telluria, Duganella, Pseudoduganella, Mokoshia gen. nov. and Zemynaea gen. nov. using orthogonal and non-orthogonal genome-based approaches.</title>
        <authorList>
            <person name="Bowman J.P."/>
        </authorList>
    </citation>
    <scope>NUCLEOTIDE SEQUENCE [LARGE SCALE GENOMIC DNA]</scope>
    <source>
        <strain evidence="6 7">JCM 31316</strain>
    </source>
</reference>
<dbReference type="Pfam" id="PF00440">
    <property type="entry name" value="TetR_N"/>
    <property type="match status" value="1"/>
</dbReference>
<protein>
    <submittedName>
        <fullName evidence="6">TetR/AcrR family transcriptional regulator</fullName>
    </submittedName>
</protein>
<dbReference type="RefSeq" id="WP_258817696.1">
    <property type="nucleotide sequence ID" value="NZ_JANUGW010000011.1"/>
</dbReference>
<evidence type="ECO:0000259" key="5">
    <source>
        <dbReference type="PROSITE" id="PS50977"/>
    </source>
</evidence>
<dbReference type="SUPFAM" id="SSF46689">
    <property type="entry name" value="Homeodomain-like"/>
    <property type="match status" value="1"/>
</dbReference>
<keyword evidence="2 4" id="KW-0238">DNA-binding</keyword>
<evidence type="ECO:0000256" key="2">
    <source>
        <dbReference type="ARBA" id="ARBA00023125"/>
    </source>
</evidence>
<evidence type="ECO:0000256" key="4">
    <source>
        <dbReference type="PROSITE-ProRule" id="PRU00335"/>
    </source>
</evidence>
<dbReference type="InterPro" id="IPR009057">
    <property type="entry name" value="Homeodomain-like_sf"/>
</dbReference>
<keyword evidence="1" id="KW-0805">Transcription regulation</keyword>
<evidence type="ECO:0000256" key="1">
    <source>
        <dbReference type="ARBA" id="ARBA00023015"/>
    </source>
</evidence>
<dbReference type="PANTHER" id="PTHR47506:SF6">
    <property type="entry name" value="HTH-TYPE TRANSCRIPTIONAL REPRESSOR NEMR"/>
    <property type="match status" value="1"/>
</dbReference>